<evidence type="ECO:0000256" key="4">
    <source>
        <dbReference type="ARBA" id="ARBA00022723"/>
    </source>
</evidence>
<feature type="domain" description="CopC" evidence="10">
    <location>
        <begin position="32"/>
        <end position="127"/>
    </location>
</feature>
<keyword evidence="2" id="KW-1003">Cell membrane</keyword>
<keyword evidence="5" id="KW-0732">Signal</keyword>
<dbReference type="InterPro" id="IPR014755">
    <property type="entry name" value="Cu-Rt/internalin_Ig-like"/>
</dbReference>
<evidence type="ECO:0000313" key="12">
    <source>
        <dbReference type="EMBL" id="CAB4594291.1"/>
    </source>
</evidence>
<dbReference type="GO" id="GO:0005507">
    <property type="term" value="F:copper ion binding"/>
    <property type="evidence" value="ECO:0007669"/>
    <property type="project" value="InterPro"/>
</dbReference>
<keyword evidence="6 9" id="KW-1133">Transmembrane helix</keyword>
<evidence type="ECO:0000256" key="3">
    <source>
        <dbReference type="ARBA" id="ARBA00022692"/>
    </source>
</evidence>
<accession>A0A6J6FZR1</accession>
<dbReference type="GO" id="GO:0046688">
    <property type="term" value="P:response to copper ion"/>
    <property type="evidence" value="ECO:0007669"/>
    <property type="project" value="InterPro"/>
</dbReference>
<dbReference type="PANTHER" id="PTHR34820:SF4">
    <property type="entry name" value="INNER MEMBRANE PROTEIN YEBZ"/>
    <property type="match status" value="1"/>
</dbReference>
<evidence type="ECO:0000256" key="1">
    <source>
        <dbReference type="ARBA" id="ARBA00004651"/>
    </source>
</evidence>
<evidence type="ECO:0000256" key="9">
    <source>
        <dbReference type="SAM" id="Phobius"/>
    </source>
</evidence>
<evidence type="ECO:0000256" key="8">
    <source>
        <dbReference type="ARBA" id="ARBA00023136"/>
    </source>
</evidence>
<proteinExistence type="predicted"/>
<name>A0A6J6FZR1_9ZZZZ</name>
<feature type="transmembrane region" description="Helical" evidence="9">
    <location>
        <begin position="168"/>
        <end position="188"/>
    </location>
</feature>
<dbReference type="Pfam" id="PF04234">
    <property type="entry name" value="CopC"/>
    <property type="match status" value="1"/>
</dbReference>
<feature type="transmembrane region" description="Helical" evidence="9">
    <location>
        <begin position="310"/>
        <end position="331"/>
    </location>
</feature>
<reference evidence="12" key="1">
    <citation type="submission" date="2020-05" db="EMBL/GenBank/DDBJ databases">
        <authorList>
            <person name="Chiriac C."/>
            <person name="Salcher M."/>
            <person name="Ghai R."/>
            <person name="Kavagutti S V."/>
        </authorList>
    </citation>
    <scope>NUCLEOTIDE SEQUENCE</scope>
</reference>
<keyword evidence="8 9" id="KW-0472">Membrane</keyword>
<organism evidence="12">
    <name type="scientific">freshwater metagenome</name>
    <dbReference type="NCBI Taxonomy" id="449393"/>
    <lineage>
        <taxon>unclassified sequences</taxon>
        <taxon>metagenomes</taxon>
        <taxon>ecological metagenomes</taxon>
    </lineage>
</organism>
<dbReference type="SUPFAM" id="SSF81296">
    <property type="entry name" value="E set domains"/>
    <property type="match status" value="1"/>
</dbReference>
<dbReference type="AlphaFoldDB" id="A0A6J6FZR1"/>
<protein>
    <submittedName>
        <fullName evidence="12">Unannotated protein</fullName>
    </submittedName>
</protein>
<feature type="transmembrane region" description="Helical" evidence="9">
    <location>
        <begin position="247"/>
        <end position="264"/>
    </location>
</feature>
<dbReference type="PANTHER" id="PTHR34820">
    <property type="entry name" value="INNER MEMBRANE PROTEIN YEBZ"/>
    <property type="match status" value="1"/>
</dbReference>
<comment type="subcellular location">
    <subcellularLocation>
        <location evidence="1">Cell membrane</location>
        <topology evidence="1">Multi-pass membrane protein</topology>
    </subcellularLocation>
</comment>
<dbReference type="InterPro" id="IPR008457">
    <property type="entry name" value="Cu-R_CopD_dom"/>
</dbReference>
<dbReference type="EMBL" id="CAEZSR010000257">
    <property type="protein sequence ID" value="CAB4594291.1"/>
    <property type="molecule type" value="Genomic_DNA"/>
</dbReference>
<keyword evidence="3 9" id="KW-0812">Transmembrane</keyword>
<dbReference type="InterPro" id="IPR032694">
    <property type="entry name" value="CopC/D"/>
</dbReference>
<gene>
    <name evidence="12" type="ORF">UFOPK1493_03911</name>
</gene>
<feature type="transmembrane region" description="Helical" evidence="9">
    <location>
        <begin position="381"/>
        <end position="402"/>
    </location>
</feature>
<feature type="domain" description="Copper resistance protein D" evidence="11">
    <location>
        <begin position="338"/>
        <end position="429"/>
    </location>
</feature>
<keyword evidence="7" id="KW-0186">Copper</keyword>
<dbReference type="GO" id="GO:0006825">
    <property type="term" value="P:copper ion transport"/>
    <property type="evidence" value="ECO:0007669"/>
    <property type="project" value="InterPro"/>
</dbReference>
<feature type="transmembrane region" description="Helical" evidence="9">
    <location>
        <begin position="343"/>
        <end position="361"/>
    </location>
</feature>
<feature type="transmembrane region" description="Helical" evidence="9">
    <location>
        <begin position="200"/>
        <end position="227"/>
    </location>
</feature>
<evidence type="ECO:0000256" key="2">
    <source>
        <dbReference type="ARBA" id="ARBA00022475"/>
    </source>
</evidence>
<dbReference type="Gene3D" id="2.60.40.1220">
    <property type="match status" value="1"/>
</dbReference>
<dbReference type="GO" id="GO:0042597">
    <property type="term" value="C:periplasmic space"/>
    <property type="evidence" value="ECO:0007669"/>
    <property type="project" value="InterPro"/>
</dbReference>
<evidence type="ECO:0000256" key="7">
    <source>
        <dbReference type="ARBA" id="ARBA00023008"/>
    </source>
</evidence>
<evidence type="ECO:0000259" key="11">
    <source>
        <dbReference type="Pfam" id="PF05425"/>
    </source>
</evidence>
<feature type="transmembrane region" description="Helical" evidence="9">
    <location>
        <begin position="414"/>
        <end position="434"/>
    </location>
</feature>
<evidence type="ECO:0000256" key="5">
    <source>
        <dbReference type="ARBA" id="ARBA00022729"/>
    </source>
</evidence>
<dbReference type="GO" id="GO:0005886">
    <property type="term" value="C:plasma membrane"/>
    <property type="evidence" value="ECO:0007669"/>
    <property type="project" value="UniProtKB-SubCell"/>
</dbReference>
<feature type="transmembrane region" description="Helical" evidence="9">
    <location>
        <begin position="271"/>
        <end position="290"/>
    </location>
</feature>
<dbReference type="InterPro" id="IPR007348">
    <property type="entry name" value="CopC_dom"/>
</dbReference>
<sequence length="548" mass="56278">MGAGRTRRRVLAWFGVGVVVFGLLPAGDAAAHATLEASIPAPSSVLEEAPEAIVLDFDESIEPGLSSIEVFDAEALPVEVGDPVQAPSDDTVVQASLPDLDDGVYAVVWRVASADGHVVDGAFSFSIGTGGGSGGGPGGSAVDDLLDRVTGGARASSSVTSAADVARLVLYLGLVLLLGAGGWTLFAGGEVPGVRRHLPVVGWVMATVSSVALYGLYGAEAVAGTLADAFSPDVWGRIDATQTGRMILVRIVLLLVLGVLLALRSRREATWWSYATLLAGLGALITLPAAGHPSATSPRALYIALDMVHLIAIVGWMGGLALLGIGSGSWLQQERTQATVRTFSRTATVLVPVIVVTGVVQTVELAGGFDQITDTDWGRTLLVKLSVVSVLVAIGAVSRWLVHQVGPGSVRRTVIAEAVLGVVVLAATANLVTLPPEPPPPSKVFNSTLSQAGLIADITVTPGRVGTNEVHVVITPPGGSIQPVTSIEARMSLPEEGVPASPVTLVPDGPNHSTGTITLPFAGEWRLELIVVVTPGNTVLLSTVVPIP</sequence>
<keyword evidence="4" id="KW-0479">Metal-binding</keyword>
<evidence type="ECO:0000259" key="10">
    <source>
        <dbReference type="Pfam" id="PF04234"/>
    </source>
</evidence>
<dbReference type="InterPro" id="IPR014756">
    <property type="entry name" value="Ig_E-set"/>
</dbReference>
<dbReference type="Pfam" id="PF05425">
    <property type="entry name" value="CopD"/>
    <property type="match status" value="1"/>
</dbReference>
<evidence type="ECO:0000256" key="6">
    <source>
        <dbReference type="ARBA" id="ARBA00022989"/>
    </source>
</evidence>